<dbReference type="AlphaFoldDB" id="A0A0E0QDL1"/>
<evidence type="ECO:0000313" key="2">
    <source>
        <dbReference type="EnsemblPlants" id="ORUFI08G01120.1"/>
    </source>
</evidence>
<evidence type="ECO:0000256" key="1">
    <source>
        <dbReference type="SAM" id="MobiDB-lite"/>
    </source>
</evidence>
<protein>
    <submittedName>
        <fullName evidence="2">Uncharacterized protein</fullName>
    </submittedName>
</protein>
<sequence>MPVSSSNRDERGNACEGGWGGANSGNEGRLQWGHTGCAPAKEGRWQVKSTLQDMHGGLEKC</sequence>
<proteinExistence type="predicted"/>
<accession>A0A0E0QDL1</accession>
<feature type="region of interest" description="Disordered" evidence="1">
    <location>
        <begin position="1"/>
        <end position="36"/>
    </location>
</feature>
<organism evidence="2 3">
    <name type="scientific">Oryza rufipogon</name>
    <name type="common">Brownbeard rice</name>
    <name type="synonym">Asian wild rice</name>
    <dbReference type="NCBI Taxonomy" id="4529"/>
    <lineage>
        <taxon>Eukaryota</taxon>
        <taxon>Viridiplantae</taxon>
        <taxon>Streptophyta</taxon>
        <taxon>Embryophyta</taxon>
        <taxon>Tracheophyta</taxon>
        <taxon>Spermatophyta</taxon>
        <taxon>Magnoliopsida</taxon>
        <taxon>Liliopsida</taxon>
        <taxon>Poales</taxon>
        <taxon>Poaceae</taxon>
        <taxon>BOP clade</taxon>
        <taxon>Oryzoideae</taxon>
        <taxon>Oryzeae</taxon>
        <taxon>Oryzinae</taxon>
        <taxon>Oryza</taxon>
    </lineage>
</organism>
<reference evidence="2" key="2">
    <citation type="submission" date="2015-06" db="UniProtKB">
        <authorList>
            <consortium name="EnsemblPlants"/>
        </authorList>
    </citation>
    <scope>IDENTIFICATION</scope>
</reference>
<dbReference type="HOGENOM" id="CLU_2926772_0_0_1"/>
<dbReference type="Gramene" id="ORUFI08G01120.1">
    <property type="protein sequence ID" value="ORUFI08G01120.1"/>
    <property type="gene ID" value="ORUFI08G01120"/>
</dbReference>
<name>A0A0E0QDL1_ORYRU</name>
<dbReference type="Proteomes" id="UP000008022">
    <property type="component" value="Unassembled WGS sequence"/>
</dbReference>
<reference evidence="3" key="1">
    <citation type="submission" date="2013-06" db="EMBL/GenBank/DDBJ databases">
        <authorList>
            <person name="Zhao Q."/>
        </authorList>
    </citation>
    <scope>NUCLEOTIDE SEQUENCE</scope>
    <source>
        <strain evidence="3">cv. W1943</strain>
    </source>
</reference>
<keyword evidence="3" id="KW-1185">Reference proteome</keyword>
<evidence type="ECO:0000313" key="3">
    <source>
        <dbReference type="Proteomes" id="UP000008022"/>
    </source>
</evidence>
<dbReference type="EnsemblPlants" id="ORUFI08G01120.1">
    <property type="protein sequence ID" value="ORUFI08G01120.1"/>
    <property type="gene ID" value="ORUFI08G01120"/>
</dbReference>